<dbReference type="Proteomes" id="UP000027265">
    <property type="component" value="Unassembled WGS sequence"/>
</dbReference>
<protein>
    <submittedName>
        <fullName evidence="1">Uncharacterized protein</fullName>
    </submittedName>
</protein>
<organism evidence="1 2">
    <name type="scientific">Jaapia argillacea MUCL 33604</name>
    <dbReference type="NCBI Taxonomy" id="933084"/>
    <lineage>
        <taxon>Eukaryota</taxon>
        <taxon>Fungi</taxon>
        <taxon>Dikarya</taxon>
        <taxon>Basidiomycota</taxon>
        <taxon>Agaricomycotina</taxon>
        <taxon>Agaricomycetes</taxon>
        <taxon>Agaricomycetidae</taxon>
        <taxon>Jaapiales</taxon>
        <taxon>Jaapiaceae</taxon>
        <taxon>Jaapia</taxon>
    </lineage>
</organism>
<evidence type="ECO:0000313" key="1">
    <source>
        <dbReference type="EMBL" id="KDQ65217.1"/>
    </source>
</evidence>
<keyword evidence="2" id="KW-1185">Reference proteome</keyword>
<accession>A0A067QNS4</accession>
<sequence>MGELGQMVVGVRKSSVVEYGGGRRWFAEYKNMLIFTSVVCACGTAATPSDGGAEFVNPAAEMGASLRILTPEDDMLPTSPDFKLKSHKVFVVGLFATGNYNQLTFDTRSVCVSEWRLWLLSYSFTPSADVEDSFIVNWEIHHGVLSSDIEYPTMQLEVLAFNRHILFQHLSDDDDSVAGPICTLLFPTGSMRAIGTLVPLNKLVEHPLSPNDLDTTAWFPKGCRSTHVVRVPGTMVALPASLTIFASLDLVSSLVNGCIAMTCDRFWIGNLLVVKHTDNRRIATLTDIKPSERCWIEVIVSLWIDDTPGYQA</sequence>
<gene>
    <name evidence="1" type="ORF">JAAARDRAFT_43944</name>
</gene>
<dbReference type="HOGENOM" id="CLU_891556_0_0_1"/>
<reference evidence="2" key="1">
    <citation type="journal article" date="2014" name="Proc. Natl. Acad. Sci. U.S.A.">
        <title>Extensive sampling of basidiomycete genomes demonstrates inadequacy of the white-rot/brown-rot paradigm for wood decay fungi.</title>
        <authorList>
            <person name="Riley R."/>
            <person name="Salamov A.A."/>
            <person name="Brown D.W."/>
            <person name="Nagy L.G."/>
            <person name="Floudas D."/>
            <person name="Held B.W."/>
            <person name="Levasseur A."/>
            <person name="Lombard V."/>
            <person name="Morin E."/>
            <person name="Otillar R."/>
            <person name="Lindquist E.A."/>
            <person name="Sun H."/>
            <person name="LaButti K.M."/>
            <person name="Schmutz J."/>
            <person name="Jabbour D."/>
            <person name="Luo H."/>
            <person name="Baker S.E."/>
            <person name="Pisabarro A.G."/>
            <person name="Walton J.D."/>
            <person name="Blanchette R.A."/>
            <person name="Henrissat B."/>
            <person name="Martin F."/>
            <person name="Cullen D."/>
            <person name="Hibbett D.S."/>
            <person name="Grigoriev I.V."/>
        </authorList>
    </citation>
    <scope>NUCLEOTIDE SEQUENCE [LARGE SCALE GENOMIC DNA]</scope>
    <source>
        <strain evidence="2">MUCL 33604</strain>
    </source>
</reference>
<dbReference type="AlphaFoldDB" id="A0A067QNS4"/>
<name>A0A067QNS4_9AGAM</name>
<dbReference type="InParanoid" id="A0A067QNS4"/>
<evidence type="ECO:0000313" key="2">
    <source>
        <dbReference type="Proteomes" id="UP000027265"/>
    </source>
</evidence>
<dbReference type="OrthoDB" id="2944114at2759"/>
<proteinExistence type="predicted"/>
<dbReference type="EMBL" id="KL197709">
    <property type="protein sequence ID" value="KDQ65217.1"/>
    <property type="molecule type" value="Genomic_DNA"/>
</dbReference>